<dbReference type="EMBL" id="CP012333">
    <property type="protein sequence ID" value="AKU96080.1"/>
    <property type="molecule type" value="Genomic_DNA"/>
</dbReference>
<dbReference type="STRING" id="1391654.AKJ09_02744"/>
<evidence type="ECO:0000256" key="2">
    <source>
        <dbReference type="SAM" id="Phobius"/>
    </source>
</evidence>
<accession>A0A0K1PRB1</accession>
<dbReference type="RefSeq" id="WP_146647423.1">
    <property type="nucleotide sequence ID" value="NZ_CP012333.1"/>
</dbReference>
<proteinExistence type="predicted"/>
<feature type="transmembrane region" description="Helical" evidence="2">
    <location>
        <begin position="179"/>
        <end position="196"/>
    </location>
</feature>
<name>A0A0K1PRB1_9BACT</name>
<feature type="transmembrane region" description="Helical" evidence="2">
    <location>
        <begin position="349"/>
        <end position="368"/>
    </location>
</feature>
<organism evidence="3 4">
    <name type="scientific">Labilithrix luteola</name>
    <dbReference type="NCBI Taxonomy" id="1391654"/>
    <lineage>
        <taxon>Bacteria</taxon>
        <taxon>Pseudomonadati</taxon>
        <taxon>Myxococcota</taxon>
        <taxon>Polyangia</taxon>
        <taxon>Polyangiales</taxon>
        <taxon>Labilitrichaceae</taxon>
        <taxon>Labilithrix</taxon>
    </lineage>
</organism>
<feature type="region of interest" description="Disordered" evidence="1">
    <location>
        <begin position="1"/>
        <end position="36"/>
    </location>
</feature>
<feature type="transmembrane region" description="Helical" evidence="2">
    <location>
        <begin position="325"/>
        <end position="343"/>
    </location>
</feature>
<evidence type="ECO:0000313" key="3">
    <source>
        <dbReference type="EMBL" id="AKU96080.1"/>
    </source>
</evidence>
<evidence type="ECO:0000256" key="1">
    <source>
        <dbReference type="SAM" id="MobiDB-lite"/>
    </source>
</evidence>
<reference evidence="3 4" key="1">
    <citation type="submission" date="2015-08" db="EMBL/GenBank/DDBJ databases">
        <authorList>
            <person name="Babu N.S."/>
            <person name="Beckwith C.J."/>
            <person name="Beseler K.G."/>
            <person name="Brison A."/>
            <person name="Carone J.V."/>
            <person name="Caskin T.P."/>
            <person name="Diamond M."/>
            <person name="Durham M.E."/>
            <person name="Foxe J.M."/>
            <person name="Go M."/>
            <person name="Henderson B.A."/>
            <person name="Jones I.B."/>
            <person name="McGettigan J.A."/>
            <person name="Micheletti S.J."/>
            <person name="Nasrallah M.E."/>
            <person name="Ortiz D."/>
            <person name="Piller C.R."/>
            <person name="Privatt S.R."/>
            <person name="Schneider S.L."/>
            <person name="Sharp S."/>
            <person name="Smith T.C."/>
            <person name="Stanton J.D."/>
            <person name="Ullery H.E."/>
            <person name="Wilson R.J."/>
            <person name="Serrano M.G."/>
            <person name="Buck G."/>
            <person name="Lee V."/>
            <person name="Wang Y."/>
            <person name="Carvalho R."/>
            <person name="Voegtly L."/>
            <person name="Shi R."/>
            <person name="Duckworth R."/>
            <person name="Johnson A."/>
            <person name="Loviza R."/>
            <person name="Walstead R."/>
            <person name="Shah Z."/>
            <person name="Kiflezghi M."/>
            <person name="Wade K."/>
            <person name="Ball S.L."/>
            <person name="Bradley K.W."/>
            <person name="Asai D.J."/>
            <person name="Bowman C.A."/>
            <person name="Russell D.A."/>
            <person name="Pope W.H."/>
            <person name="Jacobs-Sera D."/>
            <person name="Hendrix R.W."/>
            <person name="Hatfull G.F."/>
        </authorList>
    </citation>
    <scope>NUCLEOTIDE SEQUENCE [LARGE SCALE GENOMIC DNA]</scope>
    <source>
        <strain evidence="3 4">DSM 27648</strain>
    </source>
</reference>
<protein>
    <recommendedName>
        <fullName evidence="5">Glycosyltransferase RgtA/B/C/D-like domain-containing protein</fullName>
    </recommendedName>
</protein>
<feature type="transmembrane region" description="Helical" evidence="2">
    <location>
        <begin position="299"/>
        <end position="318"/>
    </location>
</feature>
<feature type="transmembrane region" description="Helical" evidence="2">
    <location>
        <begin position="120"/>
        <end position="141"/>
    </location>
</feature>
<dbReference type="PATRIC" id="fig|1391654.3.peg.2779"/>
<keyword evidence="4" id="KW-1185">Reference proteome</keyword>
<keyword evidence="2" id="KW-0812">Transmembrane</keyword>
<feature type="transmembrane region" description="Helical" evidence="2">
    <location>
        <begin position="153"/>
        <end position="173"/>
    </location>
</feature>
<evidence type="ECO:0008006" key="5">
    <source>
        <dbReference type="Google" id="ProtNLM"/>
    </source>
</evidence>
<keyword evidence="2" id="KW-1133">Transmembrane helix</keyword>
<dbReference type="Proteomes" id="UP000064967">
    <property type="component" value="Chromosome"/>
</dbReference>
<keyword evidence="2" id="KW-0472">Membrane</keyword>
<feature type="transmembrane region" description="Helical" evidence="2">
    <location>
        <begin position="250"/>
        <end position="269"/>
    </location>
</feature>
<feature type="transmembrane region" description="Helical" evidence="2">
    <location>
        <begin position="224"/>
        <end position="243"/>
    </location>
</feature>
<sequence>MTKPRQAPAEDALQAPAGALEESREPSSTKSTSGGVERVGSYSLAATTLALSIGMLVQRFSQLWPWVVDDSYITLRYARHLANGEGLRWNPNETPVEGFTSFFWVVLTAVPHALGTDAVAFAKVVSLLLVGASAAFSASLSWQWLPANTALRFAASVAAAVLVCASPMTAIHSASGMETALFTALVVGFANLATLFTNAPSRTLAWALSSLCLLLGLARPEGNVLALVVVASALLGSGASAATPETRRAMLTWPLLVGYILPGTVYFIARWRFFGLPLPLPFFIKAAAGWEGIDEVVGFYRQGVGWLGILALVGFISFRRSWPLALALVIHSLFYLKPAHLMGFSHRYLFPYFPLVAAAAVLGVARLLRSHPRAAAYAVLGAAVMASCAWLSDAQSDIASQLAYARGLDHAHVRLGHDLKGLASQAGAPLRLVISDAGAVPYFSDWLTLDSFGLNDLEIARTGKREVDYIYRDNPDAVVVLSHERERFVPRLSWEEPIGRAAMARGYGVGGIYEFGAPEEPPFGGYYLWVLTRPGLPALTK</sequence>
<dbReference type="KEGG" id="llu:AKJ09_02744"/>
<gene>
    <name evidence="3" type="ORF">AKJ09_02744</name>
</gene>
<evidence type="ECO:0000313" key="4">
    <source>
        <dbReference type="Proteomes" id="UP000064967"/>
    </source>
</evidence>
<dbReference type="OrthoDB" id="5496074at2"/>
<dbReference type="AlphaFoldDB" id="A0A0K1PRB1"/>